<sequence>MKILVINCHPDNRGDEAAVHAMVDEISAAYPGVEITLAIRGAGTKYPNMPSNVKMIHQFMPISSKAKLAHRIAVLTGGRVSISSNEKALISEISKADIILHAPGGPSIGDTYYSDEPTYLAIYDLLIAMHKPYMFYAPSMGPFQREERISWRKKVLDYAEAIVLRDPISEKYVRDFVPDKTISLTLDSAFQHDVNIEHNKEKLNQYMELKRFLEKHEKCVGVTITDLLWHPVYSKNPAISKNIHDVFHEFLSSLTKAGYGVVFIPQLYGNGNDYDLMRTFCCDTNDYFVVTASDERYDTYFQQYLIGQLYAVIGMRYHSNIFSAKMGTPFISISYEQKMKGFMEKMNLAEYCIDLKTLSKDTIENRFEQLVNHYDEYKKYLCNKHAFMKSEAHKTTDILVTVLERKEKVQ</sequence>
<dbReference type="Pfam" id="PF04230">
    <property type="entry name" value="PS_pyruv_trans"/>
    <property type="match status" value="1"/>
</dbReference>
<keyword evidence="2" id="KW-0808">Transferase</keyword>
<accession>A0A8I0DNN2</accession>
<name>A0A8I0DNN2_9FIRM</name>
<proteinExistence type="predicted"/>
<gene>
    <name evidence="2" type="ORF">H8S54_06170</name>
</gene>
<dbReference type="RefSeq" id="WP_186901108.1">
    <property type="nucleotide sequence ID" value="NZ_JACOOT010000014.1"/>
</dbReference>
<dbReference type="PANTHER" id="PTHR36836:SF1">
    <property type="entry name" value="COLANIC ACID BIOSYNTHESIS PROTEIN WCAK"/>
    <property type="match status" value="1"/>
</dbReference>
<dbReference type="Proteomes" id="UP000652847">
    <property type="component" value="Unassembled WGS sequence"/>
</dbReference>
<dbReference type="PANTHER" id="PTHR36836">
    <property type="entry name" value="COLANIC ACID BIOSYNTHESIS PROTEIN WCAK"/>
    <property type="match status" value="1"/>
</dbReference>
<dbReference type="AlphaFoldDB" id="A0A8I0DNN2"/>
<evidence type="ECO:0000313" key="2">
    <source>
        <dbReference type="EMBL" id="MBC5650704.1"/>
    </source>
</evidence>
<evidence type="ECO:0000259" key="1">
    <source>
        <dbReference type="Pfam" id="PF04230"/>
    </source>
</evidence>
<reference evidence="2 3" key="1">
    <citation type="submission" date="2020-08" db="EMBL/GenBank/DDBJ databases">
        <title>Genome public.</title>
        <authorList>
            <person name="Liu C."/>
            <person name="Sun Q."/>
        </authorList>
    </citation>
    <scope>NUCLEOTIDE SEQUENCE [LARGE SCALE GENOMIC DNA]</scope>
    <source>
        <strain evidence="2 3">BX17</strain>
    </source>
</reference>
<dbReference type="InterPro" id="IPR007345">
    <property type="entry name" value="Polysacch_pyruvyl_Trfase"/>
</dbReference>
<protein>
    <submittedName>
        <fullName evidence="2">Polysaccharide pyruvyl transferase family protein</fullName>
    </submittedName>
</protein>
<dbReference type="EMBL" id="JACOOT010000014">
    <property type="protein sequence ID" value="MBC5650704.1"/>
    <property type="molecule type" value="Genomic_DNA"/>
</dbReference>
<feature type="domain" description="Polysaccharide pyruvyl transferase" evidence="1">
    <location>
        <begin position="12"/>
        <end position="336"/>
    </location>
</feature>
<organism evidence="2 3">
    <name type="scientific">Blautia segnis</name>
    <dbReference type="NCBI Taxonomy" id="2763030"/>
    <lineage>
        <taxon>Bacteria</taxon>
        <taxon>Bacillati</taxon>
        <taxon>Bacillota</taxon>
        <taxon>Clostridia</taxon>
        <taxon>Lachnospirales</taxon>
        <taxon>Lachnospiraceae</taxon>
        <taxon>Blautia</taxon>
    </lineage>
</organism>
<comment type="caution">
    <text evidence="2">The sequence shown here is derived from an EMBL/GenBank/DDBJ whole genome shotgun (WGS) entry which is preliminary data.</text>
</comment>
<keyword evidence="3" id="KW-1185">Reference proteome</keyword>
<evidence type="ECO:0000313" key="3">
    <source>
        <dbReference type="Proteomes" id="UP000652847"/>
    </source>
</evidence>
<dbReference type="GO" id="GO:0016740">
    <property type="term" value="F:transferase activity"/>
    <property type="evidence" value="ECO:0007669"/>
    <property type="project" value="UniProtKB-KW"/>
</dbReference>